<feature type="domain" description="Amidohydrolase-related" evidence="4">
    <location>
        <begin position="55"/>
        <end position="416"/>
    </location>
</feature>
<dbReference type="Pfam" id="PF01979">
    <property type="entry name" value="Amidohydro_1"/>
    <property type="match status" value="1"/>
</dbReference>
<evidence type="ECO:0000313" key="6">
    <source>
        <dbReference type="EMBL" id="MBB6472709.1"/>
    </source>
</evidence>
<dbReference type="PANTHER" id="PTHR43794:SF11">
    <property type="entry name" value="AMIDOHYDROLASE-RELATED DOMAIN-CONTAINING PROTEIN"/>
    <property type="match status" value="1"/>
</dbReference>
<keyword evidence="2 6" id="KW-0378">Hydrolase</keyword>
<keyword evidence="1" id="KW-0479">Metal-binding</keyword>
<dbReference type="InterPro" id="IPR032466">
    <property type="entry name" value="Metal_Hydrolase"/>
</dbReference>
<keyword evidence="3" id="KW-0862">Zinc</keyword>
<protein>
    <submittedName>
        <fullName evidence="6">Cytosine/adenosine deaminase-related metal-dependent hydrolase</fullName>
    </submittedName>
</protein>
<evidence type="ECO:0000256" key="2">
    <source>
        <dbReference type="ARBA" id="ARBA00022801"/>
    </source>
</evidence>
<dbReference type="Proteomes" id="UP000555564">
    <property type="component" value="Unassembled WGS sequence"/>
</dbReference>
<evidence type="ECO:0000256" key="3">
    <source>
        <dbReference type="ARBA" id="ARBA00022833"/>
    </source>
</evidence>
<keyword evidence="7" id="KW-1185">Reference proteome</keyword>
<dbReference type="InterPro" id="IPR054418">
    <property type="entry name" value="MQNX/HUTI_composite_N"/>
</dbReference>
<feature type="domain" description="Aminodeoxyfutalosine deaminase/Imidazolonepropionase-like composite" evidence="5">
    <location>
        <begin position="22"/>
        <end position="47"/>
    </location>
</feature>
<dbReference type="AlphaFoldDB" id="A0A7X0ICI2"/>
<comment type="caution">
    <text evidence="6">The sequence shown here is derived from an EMBL/GenBank/DDBJ whole genome shotgun (WGS) entry which is preliminary data.</text>
</comment>
<dbReference type="EMBL" id="JACHIU010000001">
    <property type="protein sequence ID" value="MBB6472709.1"/>
    <property type="molecule type" value="Genomic_DNA"/>
</dbReference>
<evidence type="ECO:0000259" key="5">
    <source>
        <dbReference type="Pfam" id="PF22039"/>
    </source>
</evidence>
<evidence type="ECO:0000256" key="1">
    <source>
        <dbReference type="ARBA" id="ARBA00022723"/>
    </source>
</evidence>
<gene>
    <name evidence="6" type="ORF">BJ992_002140</name>
</gene>
<accession>A0A7X0ICI2</accession>
<proteinExistence type="predicted"/>
<dbReference type="InterPro" id="IPR011059">
    <property type="entry name" value="Metal-dep_hydrolase_composite"/>
</dbReference>
<dbReference type="Pfam" id="PF22039">
    <property type="entry name" value="HUTI_composite_bact"/>
    <property type="match status" value="1"/>
</dbReference>
<dbReference type="InterPro" id="IPR050287">
    <property type="entry name" value="MTA/SAH_deaminase"/>
</dbReference>
<dbReference type="GO" id="GO:0046872">
    <property type="term" value="F:metal ion binding"/>
    <property type="evidence" value="ECO:0007669"/>
    <property type="project" value="UniProtKB-KW"/>
</dbReference>
<dbReference type="SUPFAM" id="SSF51338">
    <property type="entry name" value="Composite domain of metallo-dependent hydrolases"/>
    <property type="match status" value="2"/>
</dbReference>
<sequence length="427" mass="44897">MGAVIHSAPLVVPISRPPIRDGAVAVRHGRVLATGPRREITATHPDAEELRWPGVMVAGLVNAHTHLQFTRMAEVGRHPHGTFEDWSTAFDAVYAASRDTDWAASAREGACLALRHGTTAVADIVTDAEALPVLGECGLGGVAYFEVLGDTDATWTATGRDRLTGRVRDFGVLGLSPHSPYTLDTGVLGDLAVLGRAFGLRQHIHLLESLHEREYTVSGTGPIARLVRDLGFDFQILRDGGTGKGPVAFLDSVGLLGPECHVAHGVHLDHDERALLRERGVSVALCPRSNQALGLEGPPIAALLEEGGPIAVGTDSLASAPSLDLLEDVRLLRDLALRQGYRSPDLSRRLMEAATAGGAHALGLGSGPGRIGTLGPGSRCDFAVFAVDPAGHNPYDALVVDGPGRCVATVTANGRIHPATETPQDHP</sequence>
<dbReference type="PANTHER" id="PTHR43794">
    <property type="entry name" value="AMINOHYDROLASE SSNA-RELATED"/>
    <property type="match status" value="1"/>
</dbReference>
<dbReference type="Gene3D" id="3.20.20.140">
    <property type="entry name" value="Metal-dependent hydrolases"/>
    <property type="match status" value="1"/>
</dbReference>
<dbReference type="InterPro" id="IPR006680">
    <property type="entry name" value="Amidohydro-rel"/>
</dbReference>
<reference evidence="6 7" key="1">
    <citation type="submission" date="2020-08" db="EMBL/GenBank/DDBJ databases">
        <title>Sequencing the genomes of 1000 actinobacteria strains.</title>
        <authorList>
            <person name="Klenk H.-P."/>
        </authorList>
    </citation>
    <scope>NUCLEOTIDE SEQUENCE [LARGE SCALE GENOMIC DNA]</scope>
    <source>
        <strain evidence="6 7">DSM 44936</strain>
    </source>
</reference>
<organism evidence="6 7">
    <name type="scientific">Sphaerisporangium rubeum</name>
    <dbReference type="NCBI Taxonomy" id="321317"/>
    <lineage>
        <taxon>Bacteria</taxon>
        <taxon>Bacillati</taxon>
        <taxon>Actinomycetota</taxon>
        <taxon>Actinomycetes</taxon>
        <taxon>Streptosporangiales</taxon>
        <taxon>Streptosporangiaceae</taxon>
        <taxon>Sphaerisporangium</taxon>
    </lineage>
</organism>
<dbReference type="SUPFAM" id="SSF51556">
    <property type="entry name" value="Metallo-dependent hydrolases"/>
    <property type="match status" value="1"/>
</dbReference>
<name>A0A7X0ICI2_9ACTN</name>
<evidence type="ECO:0000313" key="7">
    <source>
        <dbReference type="Proteomes" id="UP000555564"/>
    </source>
</evidence>
<dbReference type="RefSeq" id="WP_184980004.1">
    <property type="nucleotide sequence ID" value="NZ_BAAALO010000036.1"/>
</dbReference>
<dbReference type="GO" id="GO:0016810">
    <property type="term" value="F:hydrolase activity, acting on carbon-nitrogen (but not peptide) bonds"/>
    <property type="evidence" value="ECO:0007669"/>
    <property type="project" value="InterPro"/>
</dbReference>
<evidence type="ECO:0000259" key="4">
    <source>
        <dbReference type="Pfam" id="PF01979"/>
    </source>
</evidence>